<feature type="signal peptide" evidence="1">
    <location>
        <begin position="1"/>
        <end position="15"/>
    </location>
</feature>
<gene>
    <name evidence="2" type="ORF">BOKJ2_LOCUS2886</name>
</gene>
<dbReference type="AlphaFoldDB" id="A0A811K201"/>
<evidence type="ECO:0000313" key="2">
    <source>
        <dbReference type="EMBL" id="CAD5209835.1"/>
    </source>
</evidence>
<dbReference type="Proteomes" id="UP000783686">
    <property type="component" value="Unassembled WGS sequence"/>
</dbReference>
<protein>
    <submittedName>
        <fullName evidence="2">Uncharacterized protein</fullName>
    </submittedName>
</protein>
<evidence type="ECO:0000256" key="1">
    <source>
        <dbReference type="SAM" id="SignalP"/>
    </source>
</evidence>
<reference evidence="2" key="1">
    <citation type="submission" date="2020-09" db="EMBL/GenBank/DDBJ databases">
        <authorList>
            <person name="Kikuchi T."/>
        </authorList>
    </citation>
    <scope>NUCLEOTIDE SEQUENCE</scope>
    <source>
        <strain evidence="2">SH1</strain>
    </source>
</reference>
<dbReference type="EMBL" id="CAJFDH010000002">
    <property type="protein sequence ID" value="CAD5209835.1"/>
    <property type="molecule type" value="Genomic_DNA"/>
</dbReference>
<proteinExistence type="predicted"/>
<feature type="chain" id="PRO_5036220859" evidence="1">
    <location>
        <begin position="16"/>
        <end position="232"/>
    </location>
</feature>
<dbReference type="Proteomes" id="UP000614601">
    <property type="component" value="Unassembled WGS sequence"/>
</dbReference>
<sequence>MKVALVLCLVIGSVAIEIAEKLKVYDNVTNLVSDANDLLVKGAVKLPSAVLKLRQVRCLLAKADDSSLRSLDFTTDLLHIAEVKAEDRLAEVAALDSVNKAAGLNLTKTQIEDYLINLVLESYQAKMVVSSKLNPHSLLNETYVSLSNIDLKHPLSSSLRVYIDSLDRLDNFIHGVRKNQVGRSVLTDLLNLLKRAKAKHDDDLLDGVSGKALEIYERLVDDLKDLKPLLRA</sequence>
<comment type="caution">
    <text evidence="2">The sequence shown here is derived from an EMBL/GenBank/DDBJ whole genome shotgun (WGS) entry which is preliminary data.</text>
</comment>
<accession>A0A811K201</accession>
<keyword evidence="3" id="KW-1185">Reference proteome</keyword>
<keyword evidence="1" id="KW-0732">Signal</keyword>
<evidence type="ECO:0000313" key="3">
    <source>
        <dbReference type="Proteomes" id="UP000614601"/>
    </source>
</evidence>
<dbReference type="EMBL" id="CAJFCW020000002">
    <property type="protein sequence ID" value="CAG9090168.1"/>
    <property type="molecule type" value="Genomic_DNA"/>
</dbReference>
<organism evidence="2 3">
    <name type="scientific">Bursaphelenchus okinawaensis</name>
    <dbReference type="NCBI Taxonomy" id="465554"/>
    <lineage>
        <taxon>Eukaryota</taxon>
        <taxon>Metazoa</taxon>
        <taxon>Ecdysozoa</taxon>
        <taxon>Nematoda</taxon>
        <taxon>Chromadorea</taxon>
        <taxon>Rhabditida</taxon>
        <taxon>Tylenchina</taxon>
        <taxon>Tylenchomorpha</taxon>
        <taxon>Aphelenchoidea</taxon>
        <taxon>Aphelenchoididae</taxon>
        <taxon>Bursaphelenchus</taxon>
    </lineage>
</organism>
<name>A0A811K201_9BILA</name>